<dbReference type="EMBL" id="JAVRRG010000136">
    <property type="protein sequence ID" value="KAK5081490.1"/>
    <property type="molecule type" value="Genomic_DNA"/>
</dbReference>
<keyword evidence="4" id="KW-1185">Reference proteome</keyword>
<sequence length="195" mass="22535">MHLLRCLSNRDERRREALRERMLREANEKNAQTRQAARNNELRTRYPHQTGDYQPTVRRAHTIHGPAPVTHAPTHSQPNHRRGRHTIRNAFEGSEVESYIYQPNVQASVQDLKAGMVPARSHVPEPFYTSAQHGAEKRWERAMPDIAVSMPRSTSRTEAGLRRRQRSTILDLSMRGLKDQGERQREGGIIGHRSR</sequence>
<organism evidence="3 4">
    <name type="scientific">Lithohypha guttulata</name>
    <dbReference type="NCBI Taxonomy" id="1690604"/>
    <lineage>
        <taxon>Eukaryota</taxon>
        <taxon>Fungi</taxon>
        <taxon>Dikarya</taxon>
        <taxon>Ascomycota</taxon>
        <taxon>Pezizomycotina</taxon>
        <taxon>Eurotiomycetes</taxon>
        <taxon>Chaetothyriomycetidae</taxon>
        <taxon>Chaetothyriales</taxon>
        <taxon>Trichomeriaceae</taxon>
        <taxon>Lithohypha</taxon>
    </lineage>
</organism>
<accession>A0ABR0K0S0</accession>
<keyword evidence="1" id="KW-0175">Coiled coil</keyword>
<gene>
    <name evidence="3" type="ORF">LTR24_008189</name>
</gene>
<evidence type="ECO:0000313" key="3">
    <source>
        <dbReference type="EMBL" id="KAK5081490.1"/>
    </source>
</evidence>
<proteinExistence type="predicted"/>
<evidence type="ECO:0000256" key="2">
    <source>
        <dbReference type="SAM" id="MobiDB-lite"/>
    </source>
</evidence>
<comment type="caution">
    <text evidence="3">The sequence shown here is derived from an EMBL/GenBank/DDBJ whole genome shotgun (WGS) entry which is preliminary data.</text>
</comment>
<dbReference type="Proteomes" id="UP001345013">
    <property type="component" value="Unassembled WGS sequence"/>
</dbReference>
<feature type="coiled-coil region" evidence="1">
    <location>
        <begin position="15"/>
        <end position="43"/>
    </location>
</feature>
<evidence type="ECO:0000256" key="1">
    <source>
        <dbReference type="SAM" id="Coils"/>
    </source>
</evidence>
<reference evidence="3 4" key="1">
    <citation type="submission" date="2023-08" db="EMBL/GenBank/DDBJ databases">
        <title>Black Yeasts Isolated from many extreme environments.</title>
        <authorList>
            <person name="Coleine C."/>
            <person name="Stajich J.E."/>
            <person name="Selbmann L."/>
        </authorList>
    </citation>
    <scope>NUCLEOTIDE SEQUENCE [LARGE SCALE GENOMIC DNA]</scope>
    <source>
        <strain evidence="3 4">CCFEE 5885</strain>
    </source>
</reference>
<feature type="region of interest" description="Disordered" evidence="2">
    <location>
        <begin position="150"/>
        <end position="195"/>
    </location>
</feature>
<feature type="compositionally biased region" description="Basic and acidic residues" evidence="2">
    <location>
        <begin position="176"/>
        <end position="186"/>
    </location>
</feature>
<name>A0ABR0K0S0_9EURO</name>
<protein>
    <submittedName>
        <fullName evidence="3">Uncharacterized protein</fullName>
    </submittedName>
</protein>
<evidence type="ECO:0000313" key="4">
    <source>
        <dbReference type="Proteomes" id="UP001345013"/>
    </source>
</evidence>